<evidence type="ECO:0000256" key="5">
    <source>
        <dbReference type="ARBA" id="ARBA00023136"/>
    </source>
</evidence>
<evidence type="ECO:0000256" key="1">
    <source>
        <dbReference type="ARBA" id="ARBA00004606"/>
    </source>
</evidence>
<evidence type="ECO:0000256" key="2">
    <source>
        <dbReference type="ARBA" id="ARBA00022692"/>
    </source>
</evidence>
<sequence>MKVDIQKTISRGIKSILVIYALVSFSYTISRLYQQDTALVIRSHQNIVFDNKPVQPDGLLQSKMFSATMGYSKITPYYMKATDPIRSKDITLSTLVTRDRFPVLSRLASHYKGPISATVHIHHDDTKTLKELKKWSENEDMRRYVDIHLIIDDYDRQFNLWRNIARLYALTDYVMMLDIDFFPCTDLRQILNDPKLVQRLEQNHALVLPAFEYLEPKDYLEFPRTKQALLKEVELQRVDMFHRDWQRGHGATDYERWYQATSAYAVTDYIHSYEPYVIFKRQGSPWCDERFVGYGANKAACLYEFYISGMSYFVLTDHFLIHQSHPYPEYTRKKEVTFTIYKLQLISK</sequence>
<dbReference type="OrthoDB" id="411524at2759"/>
<evidence type="ECO:0000256" key="4">
    <source>
        <dbReference type="ARBA" id="ARBA00022989"/>
    </source>
</evidence>
<gene>
    <name evidence="8" type="ORF">CU098_002422</name>
</gene>
<evidence type="ECO:0000256" key="6">
    <source>
        <dbReference type="ARBA" id="ARBA00023180"/>
    </source>
</evidence>
<dbReference type="GO" id="GO:0035269">
    <property type="term" value="P:protein O-linked glycosylation via mannose"/>
    <property type="evidence" value="ECO:0007669"/>
    <property type="project" value="TreeGrafter"/>
</dbReference>
<name>A0A367ITQ2_RHIST</name>
<dbReference type="Proteomes" id="UP000253551">
    <property type="component" value="Unassembled WGS sequence"/>
</dbReference>
<keyword evidence="9" id="KW-1185">Reference proteome</keyword>
<dbReference type="InterPro" id="IPR051292">
    <property type="entry name" value="Xyl/GlcA_transferase"/>
</dbReference>
<keyword evidence="3" id="KW-0735">Signal-anchor</keyword>
<evidence type="ECO:0008006" key="10">
    <source>
        <dbReference type="Google" id="ProtNLM"/>
    </source>
</evidence>
<keyword evidence="2 7" id="KW-0812">Transmembrane</keyword>
<comment type="subcellular location">
    <subcellularLocation>
        <location evidence="1">Membrane</location>
        <topology evidence="1">Single-pass type II membrane protein</topology>
    </subcellularLocation>
</comment>
<dbReference type="EMBL" id="PJQM01005709">
    <property type="protein sequence ID" value="RCH81016.1"/>
    <property type="molecule type" value="Genomic_DNA"/>
</dbReference>
<dbReference type="PANTHER" id="PTHR12270">
    <property type="entry name" value="GLYCOSYLTRANSFERASE-RELATED"/>
    <property type="match status" value="1"/>
</dbReference>
<keyword evidence="4 7" id="KW-1133">Transmembrane helix</keyword>
<dbReference type="STRING" id="4846.A0A367ITQ2"/>
<comment type="caution">
    <text evidence="8">The sequence shown here is derived from an EMBL/GenBank/DDBJ whole genome shotgun (WGS) entry which is preliminary data.</text>
</comment>
<dbReference type="GO" id="GO:0015020">
    <property type="term" value="F:glucuronosyltransferase activity"/>
    <property type="evidence" value="ECO:0007669"/>
    <property type="project" value="TreeGrafter"/>
</dbReference>
<dbReference type="AlphaFoldDB" id="A0A367ITQ2"/>
<evidence type="ECO:0000256" key="7">
    <source>
        <dbReference type="SAM" id="Phobius"/>
    </source>
</evidence>
<reference evidence="8 9" key="1">
    <citation type="journal article" date="2018" name="G3 (Bethesda)">
        <title>Phylogenetic and Phylogenomic Definition of Rhizopus Species.</title>
        <authorList>
            <person name="Gryganskyi A.P."/>
            <person name="Golan J."/>
            <person name="Dolatabadi S."/>
            <person name="Mondo S."/>
            <person name="Robb S."/>
            <person name="Idnurm A."/>
            <person name="Muszewska A."/>
            <person name="Steczkiewicz K."/>
            <person name="Masonjones S."/>
            <person name="Liao H.L."/>
            <person name="Gajdeczka M.T."/>
            <person name="Anike F."/>
            <person name="Vuek A."/>
            <person name="Anishchenko I.M."/>
            <person name="Voigt K."/>
            <person name="de Hoog G.S."/>
            <person name="Smith M.E."/>
            <person name="Heitman J."/>
            <person name="Vilgalys R."/>
            <person name="Stajich J.E."/>
        </authorList>
    </citation>
    <scope>NUCLEOTIDE SEQUENCE [LARGE SCALE GENOMIC DNA]</scope>
    <source>
        <strain evidence="8 9">LSU 92-RS-03</strain>
    </source>
</reference>
<evidence type="ECO:0000256" key="3">
    <source>
        <dbReference type="ARBA" id="ARBA00022968"/>
    </source>
</evidence>
<proteinExistence type="predicted"/>
<evidence type="ECO:0000313" key="8">
    <source>
        <dbReference type="EMBL" id="RCH81016.1"/>
    </source>
</evidence>
<dbReference type="PANTHER" id="PTHR12270:SF25">
    <property type="entry name" value="GLYCOSYLTRANSFERASE-LIKE PROTEIN LARGE"/>
    <property type="match status" value="1"/>
</dbReference>
<dbReference type="Pfam" id="PF13896">
    <property type="entry name" value="Glyco_transf_49"/>
    <property type="match status" value="2"/>
</dbReference>
<evidence type="ECO:0000313" key="9">
    <source>
        <dbReference type="Proteomes" id="UP000253551"/>
    </source>
</evidence>
<accession>A0A367ITQ2</accession>
<keyword evidence="6" id="KW-0325">Glycoprotein</keyword>
<dbReference type="GO" id="GO:0016020">
    <property type="term" value="C:membrane"/>
    <property type="evidence" value="ECO:0007669"/>
    <property type="project" value="UniProtKB-SubCell"/>
</dbReference>
<organism evidence="8 9">
    <name type="scientific">Rhizopus stolonifer</name>
    <name type="common">Rhizopus nigricans</name>
    <dbReference type="NCBI Taxonomy" id="4846"/>
    <lineage>
        <taxon>Eukaryota</taxon>
        <taxon>Fungi</taxon>
        <taxon>Fungi incertae sedis</taxon>
        <taxon>Mucoromycota</taxon>
        <taxon>Mucoromycotina</taxon>
        <taxon>Mucoromycetes</taxon>
        <taxon>Mucorales</taxon>
        <taxon>Mucorineae</taxon>
        <taxon>Rhizopodaceae</taxon>
        <taxon>Rhizopus</taxon>
    </lineage>
</organism>
<keyword evidence="5 7" id="KW-0472">Membrane</keyword>
<protein>
    <recommendedName>
        <fullName evidence="10">Glycosyltransferase family 49 protein</fullName>
    </recommendedName>
</protein>
<dbReference type="GO" id="GO:0042285">
    <property type="term" value="F:xylosyltransferase activity"/>
    <property type="evidence" value="ECO:0007669"/>
    <property type="project" value="TreeGrafter"/>
</dbReference>
<feature type="transmembrane region" description="Helical" evidence="7">
    <location>
        <begin position="12"/>
        <end position="33"/>
    </location>
</feature>